<protein>
    <submittedName>
        <fullName evidence="1">Cytochrome P450 CYP78A1</fullName>
    </submittedName>
</protein>
<name>A0A1D6KVT2_MAIZE</name>
<accession>A0A1D6KVT2</accession>
<dbReference type="EMBL" id="CM007647">
    <property type="protein sequence ID" value="ONM06612.1"/>
    <property type="molecule type" value="Genomic_DNA"/>
</dbReference>
<sequence>MAMASAARTWAFQWALPDGAAAVCLDEVLKLSLEMKTPLVAAAIPRTA</sequence>
<organism evidence="1">
    <name type="scientific">Zea mays</name>
    <name type="common">Maize</name>
    <dbReference type="NCBI Taxonomy" id="4577"/>
    <lineage>
        <taxon>Eukaryota</taxon>
        <taxon>Viridiplantae</taxon>
        <taxon>Streptophyta</taxon>
        <taxon>Embryophyta</taxon>
        <taxon>Tracheophyta</taxon>
        <taxon>Spermatophyta</taxon>
        <taxon>Magnoliopsida</taxon>
        <taxon>Liliopsida</taxon>
        <taxon>Poales</taxon>
        <taxon>Poaceae</taxon>
        <taxon>PACMAD clade</taxon>
        <taxon>Panicoideae</taxon>
        <taxon>Andropogonodae</taxon>
        <taxon>Andropogoneae</taxon>
        <taxon>Tripsacinae</taxon>
        <taxon>Zea</taxon>
    </lineage>
</organism>
<evidence type="ECO:0000313" key="1">
    <source>
        <dbReference type="EMBL" id="ONM06612.1"/>
    </source>
</evidence>
<gene>
    <name evidence="1" type="ORF">ZEAMMB73_Zm00001d033020</name>
</gene>
<proteinExistence type="predicted"/>
<dbReference type="AlphaFoldDB" id="A0A1D6KVT2"/>
<reference evidence="1" key="1">
    <citation type="submission" date="2015-12" db="EMBL/GenBank/DDBJ databases">
        <title>Update maize B73 reference genome by single molecule sequencing technologies.</title>
        <authorList>
            <consortium name="Maize Genome Sequencing Project"/>
            <person name="Ware D."/>
        </authorList>
    </citation>
    <scope>NUCLEOTIDE SEQUENCE [LARGE SCALE GENOMIC DNA]</scope>
    <source>
        <tissue evidence="1">Seedling</tissue>
    </source>
</reference>